<comment type="caution">
    <text evidence="1">The sequence shown here is derived from an EMBL/GenBank/DDBJ whole genome shotgun (WGS) entry which is preliminary data.</text>
</comment>
<reference evidence="2" key="1">
    <citation type="journal article" date="2019" name="Int. J. Syst. Evol. Microbiol.">
        <title>The Global Catalogue of Microorganisms (GCM) 10K type strain sequencing project: providing services to taxonomists for standard genome sequencing and annotation.</title>
        <authorList>
            <consortium name="The Broad Institute Genomics Platform"/>
            <consortium name="The Broad Institute Genome Sequencing Center for Infectious Disease"/>
            <person name="Wu L."/>
            <person name="Ma J."/>
        </authorList>
    </citation>
    <scope>NUCLEOTIDE SEQUENCE [LARGE SCALE GENOMIC DNA]</scope>
    <source>
        <strain evidence="2">CCM 8702</strain>
    </source>
</reference>
<proteinExistence type="predicted"/>
<dbReference type="RefSeq" id="WP_172237772.1">
    <property type="nucleotide sequence ID" value="NZ_BMDD01000001.1"/>
</dbReference>
<evidence type="ECO:0000313" key="2">
    <source>
        <dbReference type="Proteomes" id="UP000605427"/>
    </source>
</evidence>
<sequence length="283" mass="33788">MEDIEKIHTLARKYCMVKSTYWGRKYSKLIEEGTYRLDGGGYTLEAKRLFPRYIVLNAILPEIERFLPNDFSNKDEVKNSLLYAIQNAQNRLTEINNDDATCQETMDEERQAFYDFIEKKCMEIPQNVRPLSYRRTLSSQESKMLWIELNKKWSIEVNDYWYPLISHKPNDTEAFMDDYFYSEVGIGHLIKILKKRNVQRVFELREGSMSPEYEIDLESFNSAYNINGEGFWFSSDLDWVIYASHENSITIAGAWLLAEIKKIWLNWEERTWLDWKERLERGL</sequence>
<dbReference type="Proteomes" id="UP000605427">
    <property type="component" value="Unassembled WGS sequence"/>
</dbReference>
<evidence type="ECO:0000313" key="1">
    <source>
        <dbReference type="EMBL" id="GGH68159.1"/>
    </source>
</evidence>
<dbReference type="EMBL" id="BMDD01000001">
    <property type="protein sequence ID" value="GGH68159.1"/>
    <property type="molecule type" value="Genomic_DNA"/>
</dbReference>
<gene>
    <name evidence="1" type="ORF">GCM10007362_01890</name>
</gene>
<protein>
    <submittedName>
        <fullName evidence="1">Uncharacterized protein</fullName>
    </submittedName>
</protein>
<organism evidence="1 2">
    <name type="scientific">Saccharibacillus endophyticus</name>
    <dbReference type="NCBI Taxonomy" id="2060666"/>
    <lineage>
        <taxon>Bacteria</taxon>
        <taxon>Bacillati</taxon>
        <taxon>Bacillota</taxon>
        <taxon>Bacilli</taxon>
        <taxon>Bacillales</taxon>
        <taxon>Paenibacillaceae</taxon>
        <taxon>Saccharibacillus</taxon>
    </lineage>
</organism>
<name>A0ABQ1ZJC6_9BACL</name>
<keyword evidence="2" id="KW-1185">Reference proteome</keyword>
<accession>A0ABQ1ZJC6</accession>